<dbReference type="Pfam" id="PF01553">
    <property type="entry name" value="Acyltransferase"/>
    <property type="match status" value="1"/>
</dbReference>
<keyword evidence="6" id="KW-0812">Transmembrane</keyword>
<organism evidence="8 9">
    <name type="scientific">Amycolatopsis carbonis</name>
    <dbReference type="NCBI Taxonomy" id="715471"/>
    <lineage>
        <taxon>Bacteria</taxon>
        <taxon>Bacillati</taxon>
        <taxon>Actinomycetota</taxon>
        <taxon>Actinomycetes</taxon>
        <taxon>Pseudonocardiales</taxon>
        <taxon>Pseudonocardiaceae</taxon>
        <taxon>Amycolatopsis</taxon>
    </lineage>
</organism>
<sequence length="307" mass="32505">MSHAWMPTSPCGDGCLTEGAATVSFPRRVLRFASAIGVVLAALLTAPLLLVLRGRGQERLVRTIFRSVLRAFGVKLIVQGGADFLAAPAGRGALVVNNHISWLDIVAINALRPMRALAKVEIGSWPVLGTLVRRGGSIFLDRERLRTLPDTMTELADALRSGSLVNVTPEGTTWCGLASGRFTTATFQAAIDGGVPVRPIALRYRLADGRETSMPAFIGPESLIASLRRVASLRGLVLEAHVCPEIAPGRAEDRRSLAALAEASVHSALGTVRIPVQGRRRVSPAPAAKVSVETATARPVHRAGSIA</sequence>
<dbReference type="EMBL" id="CP127294">
    <property type="protein sequence ID" value="WIX79021.1"/>
    <property type="molecule type" value="Genomic_DNA"/>
</dbReference>
<feature type="domain" description="Phospholipid/glycerol acyltransferase" evidence="7">
    <location>
        <begin position="93"/>
        <end position="205"/>
    </location>
</feature>
<dbReference type="Proteomes" id="UP001236014">
    <property type="component" value="Chromosome"/>
</dbReference>
<dbReference type="SMART" id="SM00563">
    <property type="entry name" value="PlsC"/>
    <property type="match status" value="1"/>
</dbReference>
<keyword evidence="4" id="KW-0443">Lipid metabolism</keyword>
<dbReference type="PANTHER" id="PTHR10434">
    <property type="entry name" value="1-ACYL-SN-GLYCEROL-3-PHOSPHATE ACYLTRANSFERASE"/>
    <property type="match status" value="1"/>
</dbReference>
<dbReference type="GO" id="GO:0006654">
    <property type="term" value="P:phosphatidic acid biosynthetic process"/>
    <property type="evidence" value="ECO:0007669"/>
    <property type="project" value="TreeGrafter"/>
</dbReference>
<evidence type="ECO:0000313" key="9">
    <source>
        <dbReference type="Proteomes" id="UP001236014"/>
    </source>
</evidence>
<evidence type="ECO:0000259" key="7">
    <source>
        <dbReference type="SMART" id="SM00563"/>
    </source>
</evidence>
<evidence type="ECO:0000256" key="6">
    <source>
        <dbReference type="SAM" id="Phobius"/>
    </source>
</evidence>
<keyword evidence="5 8" id="KW-0012">Acyltransferase</keyword>
<feature type="transmembrane region" description="Helical" evidence="6">
    <location>
        <begin position="32"/>
        <end position="52"/>
    </location>
</feature>
<gene>
    <name evidence="8" type="ORF">QRX50_48165</name>
</gene>
<keyword evidence="6" id="KW-0472">Membrane</keyword>
<name>A0A9Y2IGU0_9PSEU</name>
<dbReference type="PANTHER" id="PTHR10434:SF64">
    <property type="entry name" value="1-ACYL-SN-GLYCEROL-3-PHOSPHATE ACYLTRANSFERASE-RELATED"/>
    <property type="match status" value="1"/>
</dbReference>
<keyword evidence="9" id="KW-1185">Reference proteome</keyword>
<evidence type="ECO:0000256" key="4">
    <source>
        <dbReference type="ARBA" id="ARBA00023098"/>
    </source>
</evidence>
<dbReference type="SUPFAM" id="SSF69593">
    <property type="entry name" value="Glycerol-3-phosphate (1)-acyltransferase"/>
    <property type="match status" value="1"/>
</dbReference>
<evidence type="ECO:0000256" key="5">
    <source>
        <dbReference type="ARBA" id="ARBA00023315"/>
    </source>
</evidence>
<dbReference type="AlphaFoldDB" id="A0A9Y2IGU0"/>
<keyword evidence="6" id="KW-1133">Transmembrane helix</keyword>
<dbReference type="RefSeq" id="WP_285969715.1">
    <property type="nucleotide sequence ID" value="NZ_CP127294.1"/>
</dbReference>
<evidence type="ECO:0000313" key="8">
    <source>
        <dbReference type="EMBL" id="WIX79021.1"/>
    </source>
</evidence>
<keyword evidence="3" id="KW-0808">Transferase</keyword>
<evidence type="ECO:0000256" key="1">
    <source>
        <dbReference type="ARBA" id="ARBA00005189"/>
    </source>
</evidence>
<dbReference type="InterPro" id="IPR002123">
    <property type="entry name" value="Plipid/glycerol_acylTrfase"/>
</dbReference>
<protein>
    <submittedName>
        <fullName evidence="8">Lysophospholipid acyltransferase family protein</fullName>
    </submittedName>
</protein>
<keyword evidence="2" id="KW-0444">Lipid biosynthesis</keyword>
<evidence type="ECO:0000256" key="3">
    <source>
        <dbReference type="ARBA" id="ARBA00022679"/>
    </source>
</evidence>
<comment type="pathway">
    <text evidence="1">Lipid metabolism.</text>
</comment>
<evidence type="ECO:0000256" key="2">
    <source>
        <dbReference type="ARBA" id="ARBA00022516"/>
    </source>
</evidence>
<proteinExistence type="predicted"/>
<dbReference type="KEGG" id="acab:QRX50_48165"/>
<dbReference type="GO" id="GO:0003841">
    <property type="term" value="F:1-acylglycerol-3-phosphate O-acyltransferase activity"/>
    <property type="evidence" value="ECO:0007669"/>
    <property type="project" value="TreeGrafter"/>
</dbReference>
<accession>A0A9Y2IGU0</accession>
<reference evidence="8 9" key="1">
    <citation type="submission" date="2023-06" db="EMBL/GenBank/DDBJ databases">
        <authorList>
            <person name="Oyuntsetseg B."/>
            <person name="Kim S.B."/>
        </authorList>
    </citation>
    <scope>NUCLEOTIDE SEQUENCE [LARGE SCALE GENOMIC DNA]</scope>
    <source>
        <strain evidence="8 9">2-15</strain>
    </source>
</reference>
<dbReference type="CDD" id="cd07989">
    <property type="entry name" value="LPLAT_AGPAT-like"/>
    <property type="match status" value="1"/>
</dbReference>